<keyword evidence="6" id="KW-0378">Hydrolase</keyword>
<reference evidence="6 7" key="2">
    <citation type="journal article" date="2011" name="Stand. Genomic Sci.">
        <title>Complete genome sequence of Leadbetterella byssophila type strain (4M15).</title>
        <authorList>
            <person name="Abt B."/>
            <person name="Teshima H."/>
            <person name="Lucas S."/>
            <person name="Lapidus A."/>
            <person name="Del Rio T.G."/>
            <person name="Nolan M."/>
            <person name="Tice H."/>
            <person name="Cheng J.F."/>
            <person name="Pitluck S."/>
            <person name="Liolios K."/>
            <person name="Pagani I."/>
            <person name="Ivanova N."/>
            <person name="Mavromatis K."/>
            <person name="Pati A."/>
            <person name="Tapia R."/>
            <person name="Han C."/>
            <person name="Goodwin L."/>
            <person name="Chen A."/>
            <person name="Palaniappan K."/>
            <person name="Land M."/>
            <person name="Hauser L."/>
            <person name="Chang Y.J."/>
            <person name="Jeffries C.D."/>
            <person name="Rohde M."/>
            <person name="Goker M."/>
            <person name="Tindall B.J."/>
            <person name="Detter J.C."/>
            <person name="Woyke T."/>
            <person name="Bristow J."/>
            <person name="Eisen J.A."/>
            <person name="Markowitz V."/>
            <person name="Hugenholtz P."/>
            <person name="Klenk H.P."/>
            <person name="Kyrpides N.C."/>
        </authorList>
    </citation>
    <scope>NUCLEOTIDE SEQUENCE [LARGE SCALE GENOMIC DNA]</scope>
    <source>
        <strain evidence="7">DSM 17132 / JCM 16389 / KACC 11308 / NBRC 106382 / 4M15</strain>
    </source>
</reference>
<dbReference type="InterPro" id="IPR006439">
    <property type="entry name" value="HAD-SF_hydro_IA"/>
</dbReference>
<dbReference type="PANTHER" id="PTHR46193:SF18">
    <property type="entry name" value="HEXITOL PHOSPHATASE B"/>
    <property type="match status" value="1"/>
</dbReference>
<keyword evidence="5" id="KW-0119">Carbohydrate metabolism</keyword>
<dbReference type="SFLD" id="SFLDG01135">
    <property type="entry name" value="C1.5.6:_HAD__Beta-PGM__Phospha"/>
    <property type="match status" value="1"/>
</dbReference>
<dbReference type="STRING" id="649349.Lbys_1883"/>
<dbReference type="Proteomes" id="UP000007435">
    <property type="component" value="Chromosome"/>
</dbReference>
<reference key="1">
    <citation type="submission" date="2010-11" db="EMBL/GenBank/DDBJ databases">
        <title>The complete genome of Leadbetterella byssophila DSM 17132.</title>
        <authorList>
            <consortium name="US DOE Joint Genome Institute (JGI-PGF)"/>
            <person name="Lucas S."/>
            <person name="Copeland A."/>
            <person name="Lapidus A."/>
            <person name="Glavina del Rio T."/>
            <person name="Dalin E."/>
            <person name="Tice H."/>
            <person name="Bruce D."/>
            <person name="Goodwin L."/>
            <person name="Pitluck S."/>
            <person name="Kyrpides N."/>
            <person name="Mavromatis K."/>
            <person name="Ivanova N."/>
            <person name="Teshima H."/>
            <person name="Brettin T."/>
            <person name="Detter J.C."/>
            <person name="Han C."/>
            <person name="Tapia R."/>
            <person name="Land M."/>
            <person name="Hauser L."/>
            <person name="Markowitz V."/>
            <person name="Cheng J.-F."/>
            <person name="Hugenholtz P."/>
            <person name="Woyke T."/>
            <person name="Wu D."/>
            <person name="Tindall B."/>
            <person name="Pomrenke H.G."/>
            <person name="Brambilla E."/>
            <person name="Klenk H.-P."/>
            <person name="Eisen J.A."/>
        </authorList>
    </citation>
    <scope>NUCLEOTIDE SEQUENCE [LARGE SCALE GENOMIC DNA]</scope>
    <source>
        <strain>DSM 17132</strain>
    </source>
</reference>
<dbReference type="SUPFAM" id="SSF56784">
    <property type="entry name" value="HAD-like"/>
    <property type="match status" value="1"/>
</dbReference>
<name>E4RR99_LEAB4</name>
<dbReference type="KEGG" id="lby:Lbys_1883"/>
<dbReference type="HOGENOM" id="CLU_045011_13_2_10"/>
<dbReference type="InterPro" id="IPR023198">
    <property type="entry name" value="PGP-like_dom2"/>
</dbReference>
<dbReference type="InterPro" id="IPR036412">
    <property type="entry name" value="HAD-like_sf"/>
</dbReference>
<comment type="cofactor">
    <cofactor evidence="1">
        <name>Mg(2+)</name>
        <dbReference type="ChEBI" id="CHEBI:18420"/>
    </cofactor>
</comment>
<evidence type="ECO:0000256" key="3">
    <source>
        <dbReference type="ARBA" id="ARBA00022723"/>
    </source>
</evidence>
<gene>
    <name evidence="6" type="ordered locus">Lbys_1883</name>
</gene>
<dbReference type="NCBIfam" id="TIGR01509">
    <property type="entry name" value="HAD-SF-IA-v3"/>
    <property type="match status" value="1"/>
</dbReference>
<keyword evidence="4" id="KW-0460">Magnesium</keyword>
<dbReference type="AlphaFoldDB" id="E4RR99"/>
<dbReference type="PANTHER" id="PTHR46193">
    <property type="entry name" value="6-PHOSPHOGLUCONATE PHOSPHATASE"/>
    <property type="match status" value="1"/>
</dbReference>
<dbReference type="GO" id="GO:0046872">
    <property type="term" value="F:metal ion binding"/>
    <property type="evidence" value="ECO:0007669"/>
    <property type="project" value="UniProtKB-KW"/>
</dbReference>
<dbReference type="NCBIfam" id="TIGR01549">
    <property type="entry name" value="HAD-SF-IA-v1"/>
    <property type="match status" value="1"/>
</dbReference>
<proteinExistence type="inferred from homology"/>
<dbReference type="GO" id="GO:0016787">
    <property type="term" value="F:hydrolase activity"/>
    <property type="evidence" value="ECO:0007669"/>
    <property type="project" value="UniProtKB-KW"/>
</dbReference>
<accession>E4RR99</accession>
<evidence type="ECO:0000256" key="4">
    <source>
        <dbReference type="ARBA" id="ARBA00022842"/>
    </source>
</evidence>
<dbReference type="EMBL" id="CP002305">
    <property type="protein sequence ID" value="ADQ17585.1"/>
    <property type="molecule type" value="Genomic_DNA"/>
</dbReference>
<keyword evidence="7" id="KW-1185">Reference proteome</keyword>
<evidence type="ECO:0000313" key="7">
    <source>
        <dbReference type="Proteomes" id="UP000007435"/>
    </source>
</evidence>
<dbReference type="Gene3D" id="1.10.150.240">
    <property type="entry name" value="Putative phosphatase, domain 2"/>
    <property type="match status" value="1"/>
</dbReference>
<protein>
    <submittedName>
        <fullName evidence="6">HAD-superfamily hydrolase, subfamily IA, variant 3</fullName>
    </submittedName>
</protein>
<evidence type="ECO:0000256" key="5">
    <source>
        <dbReference type="ARBA" id="ARBA00023277"/>
    </source>
</evidence>
<dbReference type="InterPro" id="IPR051600">
    <property type="entry name" value="Beta-PGM-like"/>
</dbReference>
<dbReference type="SFLD" id="SFLDG01129">
    <property type="entry name" value="C1.5:_HAD__Beta-PGM__Phosphata"/>
    <property type="match status" value="1"/>
</dbReference>
<sequence>MELCANIEIMALEAVLFDMDGVLVNSEPLHRKAFFQTFVDLGIEVTEEQYYSFSGASTQHIADALVNHFELQVSPQYIIDKKRAYFKELFFNDQEFDLLPGVRDLLNHYKDNGIKMVVASSASRVTIQMVFDRFGIESYFLGRVSGADLEASKPHPEIFLKAAGLTQTPVEACMVIEDATNGILAAHRAGIFCAAFKSPHTHLQDYSLANLVVEDYRELYLPLLQTYFS</sequence>
<dbReference type="InterPro" id="IPR023214">
    <property type="entry name" value="HAD_sf"/>
</dbReference>
<organism evidence="6 7">
    <name type="scientific">Leadbetterella byssophila (strain DSM 17132 / JCM 16389 / KACC 11308 / NBRC 106382 / 4M15)</name>
    <dbReference type="NCBI Taxonomy" id="649349"/>
    <lineage>
        <taxon>Bacteria</taxon>
        <taxon>Pseudomonadati</taxon>
        <taxon>Bacteroidota</taxon>
        <taxon>Cytophagia</taxon>
        <taxon>Cytophagales</taxon>
        <taxon>Leadbetterellaceae</taxon>
        <taxon>Leadbetterella</taxon>
    </lineage>
</organism>
<dbReference type="eggNOG" id="COG0637">
    <property type="taxonomic scope" value="Bacteria"/>
</dbReference>
<evidence type="ECO:0000313" key="6">
    <source>
        <dbReference type="EMBL" id="ADQ17585.1"/>
    </source>
</evidence>
<comment type="similarity">
    <text evidence="2">Belongs to the HAD-like hydrolase superfamily. CbbY/CbbZ/Gph/YieH family.</text>
</comment>
<dbReference type="Pfam" id="PF13419">
    <property type="entry name" value="HAD_2"/>
    <property type="match status" value="1"/>
</dbReference>
<dbReference type="SFLD" id="SFLDS00003">
    <property type="entry name" value="Haloacid_Dehalogenase"/>
    <property type="match status" value="1"/>
</dbReference>
<dbReference type="Gene3D" id="3.40.50.1000">
    <property type="entry name" value="HAD superfamily/HAD-like"/>
    <property type="match status" value="1"/>
</dbReference>
<dbReference type="InterPro" id="IPR041492">
    <property type="entry name" value="HAD_2"/>
</dbReference>
<evidence type="ECO:0000256" key="1">
    <source>
        <dbReference type="ARBA" id="ARBA00001946"/>
    </source>
</evidence>
<keyword evidence="3" id="KW-0479">Metal-binding</keyword>
<evidence type="ECO:0000256" key="2">
    <source>
        <dbReference type="ARBA" id="ARBA00006171"/>
    </source>
</evidence>